<dbReference type="EMBL" id="VCDN01000041">
    <property type="protein sequence ID" value="MDX7987833.1"/>
    <property type="molecule type" value="Genomic_DNA"/>
</dbReference>
<gene>
    <name evidence="1" type="ORF">FE392_10895</name>
</gene>
<accession>A0ABU4SAK1</accession>
<dbReference type="RefSeq" id="WP_319930250.1">
    <property type="nucleotide sequence ID" value="NZ_VCDN01000041.1"/>
</dbReference>
<evidence type="ECO:0000313" key="2">
    <source>
        <dbReference type="Proteomes" id="UP001271890"/>
    </source>
</evidence>
<name>A0ABU4SAK1_9GAMM</name>
<reference evidence="2" key="1">
    <citation type="journal article" date="2024" name="Toxins">
        <title>Genome Sequence Analysis of Native Xenorhabdus Strains Isolated from Entomopathogenic Nematodes in Argentina.</title>
        <authorList>
            <person name="Palma L."/>
            <person name="Frizzo L."/>
            <person name="Kaiser S."/>
            <person name="Berry C."/>
            <person name="Caballero P."/>
            <person name="Bode H.B."/>
            <person name="Del Valle E.E."/>
        </authorList>
    </citation>
    <scope>NUCLEOTIDE SEQUENCE [LARGE SCALE GENOMIC DNA]</scope>
    <source>
        <strain evidence="2">12</strain>
    </source>
</reference>
<dbReference type="Proteomes" id="UP001271890">
    <property type="component" value="Unassembled WGS sequence"/>
</dbReference>
<keyword evidence="2" id="KW-1185">Reference proteome</keyword>
<evidence type="ECO:0000313" key="1">
    <source>
        <dbReference type="EMBL" id="MDX7987833.1"/>
    </source>
</evidence>
<sequence>MKNDNLEDRLAAIERAISFISVALLENTPADVYQEDIDNIKNKLKGSSIDAQVVKLLDPFTTDPQEPF</sequence>
<comment type="caution">
    <text evidence="1">The sequence shown here is derived from an EMBL/GenBank/DDBJ whole genome shotgun (WGS) entry which is preliminary data.</text>
</comment>
<protein>
    <submittedName>
        <fullName evidence="1">Uncharacterized protein</fullName>
    </submittedName>
</protein>
<organism evidence="1 2">
    <name type="scientific">Xenorhabdus santafensis</name>
    <dbReference type="NCBI Taxonomy" id="2582833"/>
    <lineage>
        <taxon>Bacteria</taxon>
        <taxon>Pseudomonadati</taxon>
        <taxon>Pseudomonadota</taxon>
        <taxon>Gammaproteobacteria</taxon>
        <taxon>Enterobacterales</taxon>
        <taxon>Morganellaceae</taxon>
        <taxon>Xenorhabdus</taxon>
    </lineage>
</organism>
<proteinExistence type="predicted"/>